<dbReference type="Gene3D" id="1.10.287.310">
    <property type="match status" value="1"/>
</dbReference>
<dbReference type="Pfam" id="PF00831">
    <property type="entry name" value="Ribosomal_L29"/>
    <property type="match status" value="1"/>
</dbReference>
<gene>
    <name evidence="5" type="primary">rpmC</name>
    <name evidence="6" type="ORF">A2W54_01485</name>
</gene>
<keyword evidence="3 5" id="KW-0687">Ribonucleoprotein</keyword>
<dbReference type="HAMAP" id="MF_00374">
    <property type="entry name" value="Ribosomal_uL29"/>
    <property type="match status" value="1"/>
</dbReference>
<evidence type="ECO:0000256" key="3">
    <source>
        <dbReference type="ARBA" id="ARBA00023274"/>
    </source>
</evidence>
<dbReference type="GO" id="GO:0005840">
    <property type="term" value="C:ribosome"/>
    <property type="evidence" value="ECO:0007669"/>
    <property type="project" value="UniProtKB-KW"/>
</dbReference>
<keyword evidence="2 5" id="KW-0689">Ribosomal protein</keyword>
<comment type="similarity">
    <text evidence="1 5">Belongs to the universal ribosomal protein uL29 family.</text>
</comment>
<dbReference type="AlphaFoldDB" id="A0A1F5WUT4"/>
<dbReference type="EMBL" id="MFHI01000005">
    <property type="protein sequence ID" value="OGF79384.1"/>
    <property type="molecule type" value="Genomic_DNA"/>
</dbReference>
<dbReference type="InterPro" id="IPR001854">
    <property type="entry name" value="Ribosomal_uL29"/>
</dbReference>
<evidence type="ECO:0000313" key="6">
    <source>
        <dbReference type="EMBL" id="OGF79384.1"/>
    </source>
</evidence>
<comment type="caution">
    <text evidence="6">The sequence shown here is derived from an EMBL/GenBank/DDBJ whole genome shotgun (WGS) entry which is preliminary data.</text>
</comment>
<organism evidence="6 7">
    <name type="scientific">Candidatus Giovannonibacteria bacterium RIFCSPHIGHO2_02_43_13</name>
    <dbReference type="NCBI Taxonomy" id="1798330"/>
    <lineage>
        <taxon>Bacteria</taxon>
        <taxon>Candidatus Giovannoniibacteriota</taxon>
    </lineage>
</organism>
<name>A0A1F5WUT4_9BACT</name>
<accession>A0A1F5WUT4</accession>
<evidence type="ECO:0000256" key="5">
    <source>
        <dbReference type="HAMAP-Rule" id="MF_00374"/>
    </source>
</evidence>
<dbReference type="Proteomes" id="UP000178425">
    <property type="component" value="Unassembled WGS sequence"/>
</dbReference>
<dbReference type="NCBIfam" id="TIGR00012">
    <property type="entry name" value="L29"/>
    <property type="match status" value="1"/>
</dbReference>
<sequence>MAKTKIKAKDIAPKGKEELNMDLKEIRGKLLGLRMRRGETRNKNVKEVRELKKNAARILTLLNKNS</sequence>
<reference evidence="6 7" key="1">
    <citation type="journal article" date="2016" name="Nat. Commun.">
        <title>Thousands of microbial genomes shed light on interconnected biogeochemical processes in an aquifer system.</title>
        <authorList>
            <person name="Anantharaman K."/>
            <person name="Brown C.T."/>
            <person name="Hug L.A."/>
            <person name="Sharon I."/>
            <person name="Castelle C.J."/>
            <person name="Probst A.J."/>
            <person name="Thomas B.C."/>
            <person name="Singh A."/>
            <person name="Wilkins M.J."/>
            <person name="Karaoz U."/>
            <person name="Brodie E.L."/>
            <person name="Williams K.H."/>
            <person name="Hubbard S.S."/>
            <person name="Banfield J.F."/>
        </authorList>
    </citation>
    <scope>NUCLEOTIDE SEQUENCE [LARGE SCALE GENOMIC DNA]</scope>
</reference>
<evidence type="ECO:0000256" key="1">
    <source>
        <dbReference type="ARBA" id="ARBA00009254"/>
    </source>
</evidence>
<dbReference type="SUPFAM" id="SSF46561">
    <property type="entry name" value="Ribosomal protein L29 (L29p)"/>
    <property type="match status" value="1"/>
</dbReference>
<evidence type="ECO:0000313" key="7">
    <source>
        <dbReference type="Proteomes" id="UP000178425"/>
    </source>
</evidence>
<dbReference type="InterPro" id="IPR036049">
    <property type="entry name" value="Ribosomal_uL29_sf"/>
</dbReference>
<dbReference type="GO" id="GO:1990904">
    <property type="term" value="C:ribonucleoprotein complex"/>
    <property type="evidence" value="ECO:0007669"/>
    <property type="project" value="UniProtKB-KW"/>
</dbReference>
<evidence type="ECO:0000256" key="2">
    <source>
        <dbReference type="ARBA" id="ARBA00022980"/>
    </source>
</evidence>
<dbReference type="GO" id="GO:0006412">
    <property type="term" value="P:translation"/>
    <property type="evidence" value="ECO:0007669"/>
    <property type="project" value="UniProtKB-UniRule"/>
</dbReference>
<protein>
    <recommendedName>
        <fullName evidence="4 5">Large ribosomal subunit protein uL29</fullName>
    </recommendedName>
</protein>
<evidence type="ECO:0000256" key="4">
    <source>
        <dbReference type="ARBA" id="ARBA00035204"/>
    </source>
</evidence>
<dbReference type="GO" id="GO:0003735">
    <property type="term" value="F:structural constituent of ribosome"/>
    <property type="evidence" value="ECO:0007669"/>
    <property type="project" value="InterPro"/>
</dbReference>
<proteinExistence type="inferred from homology"/>